<dbReference type="PRINTS" id="PR00625">
    <property type="entry name" value="JDOMAIN"/>
</dbReference>
<dbReference type="SMART" id="SM00271">
    <property type="entry name" value="DnaJ"/>
    <property type="match status" value="1"/>
</dbReference>
<feature type="compositionally biased region" description="Pro residues" evidence="1">
    <location>
        <begin position="303"/>
        <end position="314"/>
    </location>
</feature>
<dbReference type="EMBL" id="KB456262">
    <property type="protein sequence ID" value="EMF14466.1"/>
    <property type="molecule type" value="Genomic_DNA"/>
</dbReference>
<organism evidence="3 4">
    <name type="scientific">Sphaerulina musiva (strain SO2202)</name>
    <name type="common">Poplar stem canker fungus</name>
    <name type="synonym">Septoria musiva</name>
    <dbReference type="NCBI Taxonomy" id="692275"/>
    <lineage>
        <taxon>Eukaryota</taxon>
        <taxon>Fungi</taxon>
        <taxon>Dikarya</taxon>
        <taxon>Ascomycota</taxon>
        <taxon>Pezizomycotina</taxon>
        <taxon>Dothideomycetes</taxon>
        <taxon>Dothideomycetidae</taxon>
        <taxon>Mycosphaerellales</taxon>
        <taxon>Mycosphaerellaceae</taxon>
        <taxon>Sphaerulina</taxon>
    </lineage>
</organism>
<dbReference type="GO" id="GO:0005737">
    <property type="term" value="C:cytoplasm"/>
    <property type="evidence" value="ECO:0007669"/>
    <property type="project" value="TreeGrafter"/>
</dbReference>
<protein>
    <recommendedName>
        <fullName evidence="2">J domain-containing protein</fullName>
    </recommendedName>
</protein>
<dbReference type="InterPro" id="IPR018253">
    <property type="entry name" value="DnaJ_domain_CS"/>
</dbReference>
<feature type="compositionally biased region" description="Polar residues" evidence="1">
    <location>
        <begin position="397"/>
        <end position="406"/>
    </location>
</feature>
<dbReference type="InterPro" id="IPR001623">
    <property type="entry name" value="DnaJ_domain"/>
</dbReference>
<name>M3C2I7_SPHMS</name>
<dbReference type="Proteomes" id="UP000016931">
    <property type="component" value="Unassembled WGS sequence"/>
</dbReference>
<dbReference type="GO" id="GO:0051087">
    <property type="term" value="F:protein-folding chaperone binding"/>
    <property type="evidence" value="ECO:0007669"/>
    <property type="project" value="TreeGrafter"/>
</dbReference>
<feature type="compositionally biased region" description="Low complexity" evidence="1">
    <location>
        <begin position="454"/>
        <end position="465"/>
    </location>
</feature>
<dbReference type="eggNOG" id="KOG0714">
    <property type="taxonomic scope" value="Eukaryota"/>
</dbReference>
<feature type="compositionally biased region" description="Polar residues" evidence="1">
    <location>
        <begin position="317"/>
        <end position="327"/>
    </location>
</feature>
<dbReference type="CDD" id="cd06257">
    <property type="entry name" value="DnaJ"/>
    <property type="match status" value="1"/>
</dbReference>
<dbReference type="GO" id="GO:0051082">
    <property type="term" value="F:unfolded protein binding"/>
    <property type="evidence" value="ECO:0007669"/>
    <property type="project" value="TreeGrafter"/>
</dbReference>
<evidence type="ECO:0000313" key="3">
    <source>
        <dbReference type="EMBL" id="EMF14466.1"/>
    </source>
</evidence>
<evidence type="ECO:0000313" key="4">
    <source>
        <dbReference type="Proteomes" id="UP000016931"/>
    </source>
</evidence>
<dbReference type="AlphaFoldDB" id="M3C2I7"/>
<keyword evidence="4" id="KW-1185">Reference proteome</keyword>
<dbReference type="STRING" id="692275.M3C2I7"/>
<feature type="compositionally biased region" description="Polar residues" evidence="1">
    <location>
        <begin position="84"/>
        <end position="95"/>
    </location>
</feature>
<reference evidence="3 4" key="1">
    <citation type="journal article" date="2012" name="PLoS Pathog.">
        <title>Diverse lifestyles and strategies of plant pathogenesis encoded in the genomes of eighteen Dothideomycetes fungi.</title>
        <authorList>
            <person name="Ohm R.A."/>
            <person name="Feau N."/>
            <person name="Henrissat B."/>
            <person name="Schoch C.L."/>
            <person name="Horwitz B.A."/>
            <person name="Barry K.W."/>
            <person name="Condon B.J."/>
            <person name="Copeland A.C."/>
            <person name="Dhillon B."/>
            <person name="Glaser F."/>
            <person name="Hesse C.N."/>
            <person name="Kosti I."/>
            <person name="LaButti K."/>
            <person name="Lindquist E.A."/>
            <person name="Lucas S."/>
            <person name="Salamov A.A."/>
            <person name="Bradshaw R.E."/>
            <person name="Ciuffetti L."/>
            <person name="Hamelin R.C."/>
            <person name="Kema G.H.J."/>
            <person name="Lawrence C."/>
            <person name="Scott J.A."/>
            <person name="Spatafora J.W."/>
            <person name="Turgeon B.G."/>
            <person name="de Wit P.J.G.M."/>
            <person name="Zhong S."/>
            <person name="Goodwin S.B."/>
            <person name="Grigoriev I.V."/>
        </authorList>
    </citation>
    <scope>NUCLEOTIDE SEQUENCE [LARGE SCALE GENOMIC DNA]</scope>
    <source>
        <strain evidence="3 4">SO2202</strain>
    </source>
</reference>
<feature type="compositionally biased region" description="Polar residues" evidence="1">
    <location>
        <begin position="234"/>
        <end position="256"/>
    </location>
</feature>
<dbReference type="Pfam" id="PF00226">
    <property type="entry name" value="DnaJ"/>
    <property type="match status" value="1"/>
</dbReference>
<gene>
    <name evidence="3" type="ORF">SEPMUDRAFT_148167</name>
</gene>
<feature type="compositionally biased region" description="Pro residues" evidence="1">
    <location>
        <begin position="642"/>
        <end position="652"/>
    </location>
</feature>
<dbReference type="InterPro" id="IPR036869">
    <property type="entry name" value="J_dom_sf"/>
</dbReference>
<dbReference type="GO" id="GO:0044183">
    <property type="term" value="F:protein folding chaperone"/>
    <property type="evidence" value="ECO:0007669"/>
    <property type="project" value="TreeGrafter"/>
</dbReference>
<dbReference type="GO" id="GO:0005634">
    <property type="term" value="C:nucleus"/>
    <property type="evidence" value="ECO:0007669"/>
    <property type="project" value="TreeGrafter"/>
</dbReference>
<dbReference type="Gene3D" id="1.10.287.110">
    <property type="entry name" value="DnaJ domain"/>
    <property type="match status" value="1"/>
</dbReference>
<feature type="compositionally biased region" description="Acidic residues" evidence="1">
    <location>
        <begin position="431"/>
        <end position="450"/>
    </location>
</feature>
<feature type="domain" description="J" evidence="2">
    <location>
        <begin position="9"/>
        <end position="75"/>
    </location>
</feature>
<evidence type="ECO:0000256" key="1">
    <source>
        <dbReference type="SAM" id="MobiDB-lite"/>
    </source>
</evidence>
<feature type="compositionally biased region" description="Low complexity" evidence="1">
    <location>
        <begin position="421"/>
        <end position="430"/>
    </location>
</feature>
<feature type="compositionally biased region" description="Low complexity" evidence="1">
    <location>
        <begin position="589"/>
        <end position="604"/>
    </location>
</feature>
<feature type="region of interest" description="Disordered" evidence="1">
    <location>
        <begin position="81"/>
        <end position="779"/>
    </location>
</feature>
<dbReference type="OMA" id="YGPPKAN"/>
<dbReference type="PANTHER" id="PTHR43948:SF23">
    <property type="entry name" value="DNAJ DOMAIN PROTEIN (AFU_ORTHOLOGUE AFUA_1G15460)"/>
    <property type="match status" value="1"/>
</dbReference>
<sequence length="951" mass="102950">MVKPDLKHNYYQDLDLPITASVDDVRKAYRKLALQFHPDRNAGREEECVPRFQAIQAANEILSDPTLKAKYDADRRKVGLYPSFTRNNAPGSTGSPYAARSDFPPPPRRTQPGTWQRPGGQTAHGPQPTGAERFTNFPRPAGAAPQKNPAADRTQQFRAWQNMKEPSTAHRPQPPEVPPRQQAPPRSPQPPTPGAAPTSARPQASRRNTNLEERIRAGMRHGTTAGPSAEEAASRQSAWQSFQNSNAGQPGMNSNGQRRRPPATPKRPGGFDPNAPGSDERPAPQSSHYVHRHKSDDFGGDGFPPPPPGPPPGSAPHSPTSPDTQRPSRSRAFNDDAPYAEANRTSTPYSSYIGEKTAFNASGLARSASVRDTTKLSPESANSSSSTRARSVDPATRRTQASSGSPTHPPYANENAARMRSASTSTSTSEESSDDNDDGDDDDDDDVDDVPEQRPTSGPPSRTSSNTAQPGGPAGRNIKTPKPPSRFFPNRNGATNKYPLPDNDGSAHTDGEQATKQERKKSENIFSFPIDPETFKQTKGKSRSVEEINTTFSPGGFHGKFEGSGDYFANGDARRPSPAHRQSSRRSQRTATTDSTSTSNGTSPMPRAPQPATGDTSQPGPNAPFSPEAWQKTFSDGGAFAWPPPPPGPPGFKAPSRKSSRATRANGKGPTSGSAQQPHVIDDDVVIGVDSTGRPMNSSAFPDDGDAMDIDTPPPAERAAPAEEGTPLAKEARLYSVPPSEWRQQQASQPQQLRHTSGSARRAERKSAGESSLNVNLDDLRHTEPFARSNDGLKGMGDLTSSLPFTSKASSVLQTQMPRPVSYLQQSVPLPKAPEGPTKLTRTSWDAYYQKFANYLVAFHSWNKAYLQYFESCEQEAETRIKSGSGWLVQSGDTVNGTKGFASYLRSARDENQTRVVYGLGRDKHLEAVESFDKIRERVRALTESGTLADV</sequence>
<evidence type="ECO:0000259" key="2">
    <source>
        <dbReference type="PROSITE" id="PS50076"/>
    </source>
</evidence>
<dbReference type="HOGENOM" id="CLU_006836_1_0_1"/>
<dbReference type="OrthoDB" id="10250354at2759"/>
<feature type="compositionally biased region" description="Pro residues" evidence="1">
    <location>
        <begin position="172"/>
        <end position="194"/>
    </location>
</feature>
<proteinExistence type="predicted"/>
<dbReference type="PROSITE" id="PS00636">
    <property type="entry name" value="DNAJ_1"/>
    <property type="match status" value="1"/>
</dbReference>
<feature type="compositionally biased region" description="Basic and acidic residues" evidence="1">
    <location>
        <begin position="505"/>
        <end position="523"/>
    </location>
</feature>
<feature type="compositionally biased region" description="Low complexity" evidence="1">
    <location>
        <begin position="377"/>
        <end position="389"/>
    </location>
</feature>
<dbReference type="PROSITE" id="PS50076">
    <property type="entry name" value="DNAJ_2"/>
    <property type="match status" value="1"/>
</dbReference>
<accession>M3C2I7</accession>
<dbReference type="GeneID" id="27901888"/>
<dbReference type="SUPFAM" id="SSF46565">
    <property type="entry name" value="Chaperone J-domain"/>
    <property type="match status" value="1"/>
</dbReference>
<dbReference type="PANTHER" id="PTHR43948">
    <property type="entry name" value="DNAJ HOMOLOG SUBFAMILY B"/>
    <property type="match status" value="1"/>
</dbReference>
<dbReference type="RefSeq" id="XP_016762587.1">
    <property type="nucleotide sequence ID" value="XM_016904751.1"/>
</dbReference>